<evidence type="ECO:0000313" key="3">
    <source>
        <dbReference type="EMBL" id="NBZ87383.1"/>
    </source>
</evidence>
<feature type="domain" description="Endonuclease/exonuclease/phosphatase" evidence="2">
    <location>
        <begin position="84"/>
        <end position="349"/>
    </location>
</feature>
<keyword evidence="4" id="KW-1185">Reference proteome</keyword>
<protein>
    <submittedName>
        <fullName evidence="3">Endonuclease/exonuclease/phosphatase family protein</fullName>
    </submittedName>
</protein>
<proteinExistence type="predicted"/>
<accession>A0AAE4Y9W7</accession>
<reference evidence="3" key="1">
    <citation type="submission" date="2020-01" db="EMBL/GenBank/DDBJ databases">
        <authorList>
            <person name="Chen W.-M."/>
        </authorList>
    </citation>
    <scope>NUCLEOTIDE SEQUENCE</scope>
    <source>
        <strain evidence="3">CYK-10</strain>
    </source>
</reference>
<feature type="compositionally biased region" description="Basic residues" evidence="1">
    <location>
        <begin position="10"/>
        <end position="22"/>
    </location>
</feature>
<name>A0AAE4Y9W7_9RHOB</name>
<dbReference type="EMBL" id="JAABNR010000005">
    <property type="protein sequence ID" value="NBZ87383.1"/>
    <property type="molecule type" value="Genomic_DNA"/>
</dbReference>
<dbReference type="AlphaFoldDB" id="A0AAE4Y9W7"/>
<dbReference type="GO" id="GO:0004519">
    <property type="term" value="F:endonuclease activity"/>
    <property type="evidence" value="ECO:0007669"/>
    <property type="project" value="UniProtKB-KW"/>
</dbReference>
<feature type="region of interest" description="Disordered" evidence="1">
    <location>
        <begin position="1"/>
        <end position="30"/>
    </location>
</feature>
<keyword evidence="3" id="KW-0378">Hydrolase</keyword>
<dbReference type="SUPFAM" id="SSF56219">
    <property type="entry name" value="DNase I-like"/>
    <property type="match status" value="1"/>
</dbReference>
<keyword evidence="3" id="KW-0255">Endonuclease</keyword>
<gene>
    <name evidence="3" type="ORF">GV832_07300</name>
</gene>
<comment type="caution">
    <text evidence="3">The sequence shown here is derived from an EMBL/GenBank/DDBJ whole genome shotgun (WGS) entry which is preliminary data.</text>
</comment>
<sequence length="370" mass="39578">MGFPACQPLHARHRHGPRRRHDPRTPRDRAKSAGLGLLAGLILALPAQADIKLATWDSGMSQRGPGLLLHRLTRQDGPEIEASLQVIEALDADILLLTDIDWDLRSQTLNALNARLKTPYPHVLALKPNTGIPSGLDLNHDGALAGPRDALAYGLFPGQSGMALLSRLPIGQPESFTDLLWRDLPGANLPPDLTEEEAALLPLSTSGHYVIPIDLGDKTLTLLAYAATPPVFDGPEDRNGRRNADETALWSRLLDGSLGTPPQAPFVVIGKPNLDPYDGDGIPAPILALMAQLQDPEPRGLAPPDGGNGDPALDTSRLKSGEGLRVDMILPSRDIEVTGAGVMWPAPNDPLTPLLEAASPHRPVWVTIAE</sequence>
<feature type="region of interest" description="Disordered" evidence="1">
    <location>
        <begin position="296"/>
        <end position="320"/>
    </location>
</feature>
<evidence type="ECO:0000259" key="2">
    <source>
        <dbReference type="Pfam" id="PF03372"/>
    </source>
</evidence>
<dbReference type="Proteomes" id="UP001193501">
    <property type="component" value="Unassembled WGS sequence"/>
</dbReference>
<evidence type="ECO:0000256" key="1">
    <source>
        <dbReference type="SAM" id="MobiDB-lite"/>
    </source>
</evidence>
<dbReference type="Pfam" id="PF03372">
    <property type="entry name" value="Exo_endo_phos"/>
    <property type="match status" value="1"/>
</dbReference>
<dbReference type="InterPro" id="IPR005135">
    <property type="entry name" value="Endo/exonuclease/phosphatase"/>
</dbReference>
<dbReference type="InterPro" id="IPR036691">
    <property type="entry name" value="Endo/exonu/phosph_ase_sf"/>
</dbReference>
<evidence type="ECO:0000313" key="4">
    <source>
        <dbReference type="Proteomes" id="UP001193501"/>
    </source>
</evidence>
<keyword evidence="3" id="KW-0540">Nuclease</keyword>
<organism evidence="3 4">
    <name type="scientific">Stagnihabitans tardus</name>
    <dbReference type="NCBI Taxonomy" id="2699202"/>
    <lineage>
        <taxon>Bacteria</taxon>
        <taxon>Pseudomonadati</taxon>
        <taxon>Pseudomonadota</taxon>
        <taxon>Alphaproteobacteria</taxon>
        <taxon>Rhodobacterales</taxon>
        <taxon>Paracoccaceae</taxon>
        <taxon>Stagnihabitans</taxon>
    </lineage>
</organism>
<dbReference type="Gene3D" id="3.60.10.10">
    <property type="entry name" value="Endonuclease/exonuclease/phosphatase"/>
    <property type="match status" value="1"/>
</dbReference>